<dbReference type="RefSeq" id="WP_011157351.1">
    <property type="nucleotide sequence ID" value="NZ_CP116810.1"/>
</dbReference>
<dbReference type="PROSITE" id="PS52016">
    <property type="entry name" value="TONB_DEPENDENT_REC_3"/>
    <property type="match status" value="1"/>
</dbReference>
<evidence type="ECO:0000256" key="9">
    <source>
        <dbReference type="ARBA" id="ARBA00023065"/>
    </source>
</evidence>
<dbReference type="GO" id="GO:0015344">
    <property type="term" value="F:siderophore uptake transmembrane transporter activity"/>
    <property type="evidence" value="ECO:0007669"/>
    <property type="project" value="TreeGrafter"/>
</dbReference>
<keyword evidence="10 16" id="KW-0798">TonB box</keyword>
<dbReference type="Proteomes" id="UP000001426">
    <property type="component" value="Chromosome"/>
</dbReference>
<evidence type="ECO:0000259" key="18">
    <source>
        <dbReference type="Pfam" id="PF00593"/>
    </source>
</evidence>
<evidence type="ECO:0000313" key="21">
    <source>
        <dbReference type="EMBL" id="WCL91989.1"/>
    </source>
</evidence>
<dbReference type="InterPro" id="IPR039426">
    <property type="entry name" value="TonB-dep_rcpt-like"/>
</dbReference>
<evidence type="ECO:0000256" key="12">
    <source>
        <dbReference type="ARBA" id="ARBA00023170"/>
    </source>
</evidence>
<dbReference type="NCBIfam" id="TIGR01783">
    <property type="entry name" value="TonB-siderophor"/>
    <property type="match status" value="1"/>
</dbReference>
<dbReference type="eggNOG" id="COG4774">
    <property type="taxonomic scope" value="Bacteria"/>
</dbReference>
<dbReference type="HOGENOM" id="CLU_008287_22_0_5"/>
<dbReference type="InterPro" id="IPR012910">
    <property type="entry name" value="Plug_dom"/>
</dbReference>
<dbReference type="Gene3D" id="2.40.170.20">
    <property type="entry name" value="TonB-dependent receptor, beta-barrel domain"/>
    <property type="match status" value="1"/>
</dbReference>
<evidence type="ECO:0000313" key="20">
    <source>
        <dbReference type="EMBL" id="CAE27286.1"/>
    </source>
</evidence>
<reference evidence="21" key="1">
    <citation type="submission" date="2003-07" db="EMBL/GenBank/DDBJ databases">
        <authorList>
            <consortium name="Rhodopseudomonas genome consortium"/>
            <person name="Larimer F."/>
            <person name="Harwood C."/>
        </authorList>
    </citation>
    <scope>NUCLEOTIDE SEQUENCE</scope>
    <source>
        <strain evidence="21">CGA009</strain>
    </source>
</reference>
<evidence type="ECO:0000256" key="7">
    <source>
        <dbReference type="ARBA" id="ARBA00022729"/>
    </source>
</evidence>
<dbReference type="GO" id="GO:0009279">
    <property type="term" value="C:cell outer membrane"/>
    <property type="evidence" value="ECO:0007669"/>
    <property type="project" value="UniProtKB-SubCell"/>
</dbReference>
<comment type="similarity">
    <text evidence="2 14 16">Belongs to the TonB-dependent receptor family.</text>
</comment>
<evidence type="ECO:0000256" key="11">
    <source>
        <dbReference type="ARBA" id="ARBA00023136"/>
    </source>
</evidence>
<keyword evidence="8" id="KW-0408">Iron</keyword>
<dbReference type="Pfam" id="PF00593">
    <property type="entry name" value="TonB_dep_Rec_b-barrel"/>
    <property type="match status" value="1"/>
</dbReference>
<feature type="domain" description="TonB-dependent receptor plug" evidence="19">
    <location>
        <begin position="124"/>
        <end position="221"/>
    </location>
</feature>
<organism evidence="20">
    <name type="scientific">Rhodopseudomonas palustris (strain ATCC BAA-98 / CGA009)</name>
    <dbReference type="NCBI Taxonomy" id="258594"/>
    <lineage>
        <taxon>Bacteria</taxon>
        <taxon>Pseudomonadati</taxon>
        <taxon>Pseudomonadota</taxon>
        <taxon>Alphaproteobacteria</taxon>
        <taxon>Hyphomicrobiales</taxon>
        <taxon>Nitrobacteraceae</taxon>
        <taxon>Rhodopseudomonas</taxon>
    </lineage>
</organism>
<gene>
    <name evidence="20" type="ordered locus">RPA1845</name>
    <name evidence="21" type="ORF">TX73_009485</name>
</gene>
<dbReference type="InterPro" id="IPR010105">
    <property type="entry name" value="TonB_sidphr_rcpt"/>
</dbReference>
<reference evidence="21" key="3">
    <citation type="submission" date="2022-12" db="EMBL/GenBank/DDBJ databases">
        <title>Complete genome sequence of Rhodopseudomonas palustris CGA0092 and corrections to the R. palustris CGA009 genome sequence.</title>
        <authorList>
            <person name="Mazny B.R."/>
            <person name="Sheff O.F."/>
            <person name="LaSarre B."/>
            <person name="McKinlay A."/>
            <person name="McKinlay J.B."/>
        </authorList>
    </citation>
    <scope>NUCLEOTIDE SEQUENCE</scope>
    <source>
        <strain evidence="21">CGA009</strain>
    </source>
</reference>
<feature type="short sequence motif" description="TonB C-terminal box" evidence="15">
    <location>
        <begin position="749"/>
        <end position="766"/>
    </location>
</feature>
<keyword evidence="7" id="KW-0732">Signal</keyword>
<evidence type="ECO:0000313" key="22">
    <source>
        <dbReference type="Proteomes" id="UP000001426"/>
    </source>
</evidence>
<evidence type="ECO:0000256" key="16">
    <source>
        <dbReference type="RuleBase" id="RU003357"/>
    </source>
</evidence>
<dbReference type="InterPro" id="IPR000531">
    <property type="entry name" value="Beta-barrel_TonB"/>
</dbReference>
<evidence type="ECO:0000256" key="2">
    <source>
        <dbReference type="ARBA" id="ARBA00009810"/>
    </source>
</evidence>
<keyword evidence="3 14" id="KW-0813">Transport</keyword>
<dbReference type="KEGG" id="rpa:TX73_009485"/>
<proteinExistence type="inferred from homology"/>
<protein>
    <submittedName>
        <fullName evidence="20 21">TonB-dependent receptor</fullName>
    </submittedName>
</protein>
<evidence type="ECO:0000256" key="17">
    <source>
        <dbReference type="SAM" id="MobiDB-lite"/>
    </source>
</evidence>
<evidence type="ECO:0000256" key="8">
    <source>
        <dbReference type="ARBA" id="ARBA00023004"/>
    </source>
</evidence>
<evidence type="ECO:0000256" key="6">
    <source>
        <dbReference type="ARBA" id="ARBA00022692"/>
    </source>
</evidence>
<sequence length="766" mass="81582">MSNFKNNKNRLYLGVAAGVVTATVASLSASPVRAQEAERRVLPPVSVDAPQQRARSATRTAQPRATPQRAARVAPRRAAEPPPPPAAPPTTMGSTRTIGAPAPAYAGGQVAQGGTLGLLGSTSVMNTPFSTVNFTSQLIQDQQARTAADTLINDSSVRLSTGSDGFDDTFVIRGFAVSATDVGLNGLYGLASSQRVPAQIIERIELLKGPGALINGIAPSGAIGGGINIVTKRATDEPFLRLTPFFMSAANYGLHLETSQRFGANKEWGVRFNGVGRNGEASIRDGNFQSGLGAVAIDYRGDRLRWTLDLFSQNDNTDNFRPQISLLPTATAIPAPPDARSNWYPDTRLRQKDNTAATALEYDLTNWLTAYAGVGYRDGSNYQTFPRSATAVDALGNFQVQNTYYDSYSKTLSGNVGFRSRFDTGFIGHKLNVAYTGFFQEAGNAYIQGGTTASNIYNPAPLPAVTLDRYSPRHASDSTLTSVAVVDTMSFLNESVLLTLGGRHQMVKQESYATTGTNIGALTSTYDASATTPLAGIVVKPWTNVSLYANYAEGLTRGTIVGGNFSNAGTILAPYKSKQQEAGVKVDWGTITTTAAVFQIARPSLITTAANAQAYDGEQRNRGLELNLYGLILPGLRGMASATFINPELTNPTDPTQRGNAAAGVPDKAFSAGLDWDTPWVRGLALNGRVIHTGSAYLTTANTLSFPGWTRLDIGARYTTTALTGKPVTFRANIENVTGETYWLTTGTYVTVGAPRTYLLSAAFDF</sequence>
<evidence type="ECO:0000259" key="19">
    <source>
        <dbReference type="Pfam" id="PF07715"/>
    </source>
</evidence>
<feature type="compositionally biased region" description="Low complexity" evidence="17">
    <location>
        <begin position="49"/>
        <end position="73"/>
    </location>
</feature>
<dbReference type="STRING" id="258594.RPA1845"/>
<dbReference type="PANTHER" id="PTHR32552">
    <property type="entry name" value="FERRICHROME IRON RECEPTOR-RELATED"/>
    <property type="match status" value="1"/>
</dbReference>
<dbReference type="PANTHER" id="PTHR32552:SF82">
    <property type="entry name" value="FCUA PROTEIN"/>
    <property type="match status" value="1"/>
</dbReference>
<dbReference type="EMBL" id="BX572598">
    <property type="protein sequence ID" value="CAE27286.1"/>
    <property type="molecule type" value="Genomic_DNA"/>
</dbReference>
<keyword evidence="13 14" id="KW-0998">Cell outer membrane</keyword>
<evidence type="ECO:0000256" key="13">
    <source>
        <dbReference type="ARBA" id="ARBA00023237"/>
    </source>
</evidence>
<dbReference type="Gene3D" id="2.170.130.10">
    <property type="entry name" value="TonB-dependent receptor, plug domain"/>
    <property type="match status" value="1"/>
</dbReference>
<evidence type="ECO:0000256" key="15">
    <source>
        <dbReference type="PROSITE-ProRule" id="PRU10144"/>
    </source>
</evidence>
<keyword evidence="11 14" id="KW-0472">Membrane</keyword>
<keyword evidence="12 20" id="KW-0675">Receptor</keyword>
<evidence type="ECO:0000256" key="3">
    <source>
        <dbReference type="ARBA" id="ARBA00022448"/>
    </source>
</evidence>
<dbReference type="PhylomeDB" id="Q6N8Q8"/>
<dbReference type="EMBL" id="CP116810">
    <property type="protein sequence ID" value="WCL91989.1"/>
    <property type="molecule type" value="Genomic_DNA"/>
</dbReference>
<keyword evidence="22" id="KW-1185">Reference proteome</keyword>
<dbReference type="PROSITE" id="PS01156">
    <property type="entry name" value="TONB_DEPENDENT_REC_2"/>
    <property type="match status" value="1"/>
</dbReference>
<feature type="domain" description="TonB-dependent receptor-like beta-barrel" evidence="18">
    <location>
        <begin position="311"/>
        <end position="737"/>
    </location>
</feature>
<evidence type="ECO:0000256" key="4">
    <source>
        <dbReference type="ARBA" id="ARBA00022452"/>
    </source>
</evidence>
<evidence type="ECO:0000256" key="14">
    <source>
        <dbReference type="PROSITE-ProRule" id="PRU01360"/>
    </source>
</evidence>
<dbReference type="CDD" id="cd01347">
    <property type="entry name" value="ligand_gated_channel"/>
    <property type="match status" value="1"/>
</dbReference>
<dbReference type="AlphaFoldDB" id="Q6N8Q8"/>
<feature type="region of interest" description="Disordered" evidence="17">
    <location>
        <begin position="27"/>
        <end position="101"/>
    </location>
</feature>
<dbReference type="GO" id="GO:0038023">
    <property type="term" value="F:signaling receptor activity"/>
    <property type="evidence" value="ECO:0007669"/>
    <property type="project" value="InterPro"/>
</dbReference>
<keyword evidence="4 14" id="KW-1134">Transmembrane beta strand</keyword>
<keyword evidence="9" id="KW-0406">Ion transport</keyword>
<dbReference type="SUPFAM" id="SSF56935">
    <property type="entry name" value="Porins"/>
    <property type="match status" value="1"/>
</dbReference>
<keyword evidence="6 14" id="KW-0812">Transmembrane</keyword>
<dbReference type="GO" id="GO:0015891">
    <property type="term" value="P:siderophore transport"/>
    <property type="evidence" value="ECO:0007669"/>
    <property type="project" value="InterPro"/>
</dbReference>
<evidence type="ECO:0000256" key="1">
    <source>
        <dbReference type="ARBA" id="ARBA00004571"/>
    </source>
</evidence>
<evidence type="ECO:0000256" key="10">
    <source>
        <dbReference type="ARBA" id="ARBA00023077"/>
    </source>
</evidence>
<dbReference type="Pfam" id="PF07715">
    <property type="entry name" value="Plug"/>
    <property type="match status" value="1"/>
</dbReference>
<keyword evidence="5" id="KW-0410">Iron transport</keyword>
<comment type="subcellular location">
    <subcellularLocation>
        <location evidence="1 14">Cell outer membrane</location>
        <topology evidence="1 14">Multi-pass membrane protein</topology>
    </subcellularLocation>
</comment>
<dbReference type="GeneID" id="66892881"/>
<evidence type="ECO:0000256" key="5">
    <source>
        <dbReference type="ARBA" id="ARBA00022496"/>
    </source>
</evidence>
<name>Q6N8Q8_RHOPA</name>
<dbReference type="InterPro" id="IPR036942">
    <property type="entry name" value="Beta-barrel_TonB_sf"/>
</dbReference>
<dbReference type="InterPro" id="IPR037066">
    <property type="entry name" value="Plug_dom_sf"/>
</dbReference>
<accession>Q6N8Q8</accession>
<dbReference type="InterPro" id="IPR010917">
    <property type="entry name" value="TonB_rcpt_CS"/>
</dbReference>
<reference evidence="20 22" key="2">
    <citation type="journal article" date="2004" name="Nat. Biotechnol.">
        <title>Complete genome sequence of the metabolically versatile photosynthetic bacterium Rhodopseudomonas palustris.</title>
        <authorList>
            <person name="Larimer F.W."/>
            <person name="Chain P."/>
            <person name="Hauser L."/>
            <person name="Lamerdin J."/>
            <person name="Malfatti S."/>
            <person name="Do L."/>
            <person name="Land M.L."/>
            <person name="Pelletier D.A."/>
            <person name="Beatty J.T."/>
            <person name="Lang A.S."/>
            <person name="Tabita F.R."/>
            <person name="Gibson J.L."/>
            <person name="Hanson T.E."/>
            <person name="Bobst C."/>
            <person name="Torres J.L."/>
            <person name="Peres C."/>
            <person name="Harrison F.H."/>
            <person name="Gibson J."/>
            <person name="Harwood C.S."/>
        </authorList>
    </citation>
    <scope>NUCLEOTIDE SEQUENCE [LARGE SCALE GENOMIC DNA]</scope>
    <source>
        <strain evidence="22">ATCC BAA-98 / CGA009</strain>
        <strain evidence="20">CGA009</strain>
    </source>
</reference>